<reference evidence="2" key="1">
    <citation type="journal article" date="2019" name="Int. J. Syst. Evol. Microbiol.">
        <title>The Global Catalogue of Microorganisms (GCM) 10K type strain sequencing project: providing services to taxonomists for standard genome sequencing and annotation.</title>
        <authorList>
            <consortium name="The Broad Institute Genomics Platform"/>
            <consortium name="The Broad Institute Genome Sequencing Center for Infectious Disease"/>
            <person name="Wu L."/>
            <person name="Ma J."/>
        </authorList>
    </citation>
    <scope>NUCLEOTIDE SEQUENCE [LARGE SCALE GENOMIC DNA]</scope>
    <source>
        <strain evidence="2">DFY41</strain>
    </source>
</reference>
<keyword evidence="2" id="KW-1185">Reference proteome</keyword>
<gene>
    <name evidence="1" type="ORF">ACFPGP_19525</name>
</gene>
<sequence length="54" mass="6014">MVKVWDWGARSHERALDNARAAATALHRARLERAEVDLWFELRGAGAEAADQPA</sequence>
<accession>A0ABW0BPS3</accession>
<evidence type="ECO:0000313" key="2">
    <source>
        <dbReference type="Proteomes" id="UP001596087"/>
    </source>
</evidence>
<protein>
    <submittedName>
        <fullName evidence="1">Uncharacterized protein</fullName>
    </submittedName>
</protein>
<evidence type="ECO:0000313" key="1">
    <source>
        <dbReference type="EMBL" id="MFC5178882.1"/>
    </source>
</evidence>
<dbReference type="Proteomes" id="UP001596087">
    <property type="component" value="Unassembled WGS sequence"/>
</dbReference>
<dbReference type="EMBL" id="JBHSKD010000027">
    <property type="protein sequence ID" value="MFC5178882.1"/>
    <property type="molecule type" value="Genomic_DNA"/>
</dbReference>
<proteinExistence type="predicted"/>
<organism evidence="1 2">
    <name type="scientific">Nocardioides taihuensis</name>
    <dbReference type="NCBI Taxonomy" id="1835606"/>
    <lineage>
        <taxon>Bacteria</taxon>
        <taxon>Bacillati</taxon>
        <taxon>Actinomycetota</taxon>
        <taxon>Actinomycetes</taxon>
        <taxon>Propionibacteriales</taxon>
        <taxon>Nocardioidaceae</taxon>
        <taxon>Nocardioides</taxon>
    </lineage>
</organism>
<name>A0ABW0BPS3_9ACTN</name>
<dbReference type="RefSeq" id="WP_378592645.1">
    <property type="nucleotide sequence ID" value="NZ_JBHSKD010000027.1"/>
</dbReference>
<comment type="caution">
    <text evidence="1">The sequence shown here is derived from an EMBL/GenBank/DDBJ whole genome shotgun (WGS) entry which is preliminary data.</text>
</comment>